<evidence type="ECO:0000256" key="6">
    <source>
        <dbReference type="ARBA" id="ARBA00023136"/>
    </source>
</evidence>
<feature type="transmembrane region" description="Helical" evidence="9">
    <location>
        <begin position="44"/>
        <end position="71"/>
    </location>
</feature>
<feature type="compositionally biased region" description="Polar residues" evidence="8">
    <location>
        <begin position="328"/>
        <end position="344"/>
    </location>
</feature>
<keyword evidence="3 7" id="KW-0813">Transport</keyword>
<evidence type="ECO:0000256" key="2">
    <source>
        <dbReference type="ARBA" id="ARBA00006175"/>
    </source>
</evidence>
<dbReference type="Gene3D" id="1.20.1080.10">
    <property type="entry name" value="Glycerol uptake facilitator protein"/>
    <property type="match status" value="1"/>
</dbReference>
<evidence type="ECO:0000313" key="10">
    <source>
        <dbReference type="EMBL" id="KAK4525634.1"/>
    </source>
</evidence>
<dbReference type="PANTHER" id="PTHR43829">
    <property type="entry name" value="AQUAPORIN OR AQUAGLYCEROPORIN RELATED"/>
    <property type="match status" value="1"/>
</dbReference>
<evidence type="ECO:0000313" key="11">
    <source>
        <dbReference type="Proteomes" id="UP001300502"/>
    </source>
</evidence>
<keyword evidence="4 7" id="KW-0812">Transmembrane</keyword>
<organism evidence="10 11">
    <name type="scientific">Galdieria yellowstonensis</name>
    <dbReference type="NCBI Taxonomy" id="3028027"/>
    <lineage>
        <taxon>Eukaryota</taxon>
        <taxon>Rhodophyta</taxon>
        <taxon>Bangiophyceae</taxon>
        <taxon>Galdieriales</taxon>
        <taxon>Galdieriaceae</taxon>
        <taxon>Galdieria</taxon>
    </lineage>
</organism>
<evidence type="ECO:0000256" key="3">
    <source>
        <dbReference type="ARBA" id="ARBA00022448"/>
    </source>
</evidence>
<dbReference type="Pfam" id="PF00230">
    <property type="entry name" value="MIP"/>
    <property type="match status" value="1"/>
</dbReference>
<dbReference type="PANTHER" id="PTHR43829:SF9">
    <property type="entry name" value="AQUAPORIN-9"/>
    <property type="match status" value="1"/>
</dbReference>
<reference evidence="10 11" key="1">
    <citation type="submission" date="2022-07" db="EMBL/GenBank/DDBJ databases">
        <title>Genome-wide signatures of adaptation to extreme environments.</title>
        <authorList>
            <person name="Cho C.H."/>
            <person name="Yoon H.S."/>
        </authorList>
    </citation>
    <scope>NUCLEOTIDE SEQUENCE [LARGE SCALE GENOMIC DNA]</scope>
    <source>
        <strain evidence="10 11">108.79 E11</strain>
    </source>
</reference>
<dbReference type="InterPro" id="IPR000425">
    <property type="entry name" value="MIP"/>
</dbReference>
<dbReference type="SUPFAM" id="SSF81338">
    <property type="entry name" value="Aquaporin-like"/>
    <property type="match status" value="1"/>
</dbReference>
<evidence type="ECO:0000256" key="9">
    <source>
        <dbReference type="SAM" id="Phobius"/>
    </source>
</evidence>
<evidence type="ECO:0008006" key="12">
    <source>
        <dbReference type="Google" id="ProtNLM"/>
    </source>
</evidence>
<keyword evidence="5 9" id="KW-1133">Transmembrane helix</keyword>
<dbReference type="PRINTS" id="PR00783">
    <property type="entry name" value="MINTRINSICP"/>
</dbReference>
<dbReference type="GO" id="GO:0005886">
    <property type="term" value="C:plasma membrane"/>
    <property type="evidence" value="ECO:0007669"/>
    <property type="project" value="TreeGrafter"/>
</dbReference>
<evidence type="ECO:0000256" key="8">
    <source>
        <dbReference type="SAM" id="MobiDB-lite"/>
    </source>
</evidence>
<evidence type="ECO:0000256" key="7">
    <source>
        <dbReference type="RuleBase" id="RU000477"/>
    </source>
</evidence>
<protein>
    <recommendedName>
        <fullName evidence="12">Aquaglyceroporin</fullName>
    </recommendedName>
</protein>
<dbReference type="AlphaFoldDB" id="A0AAV9IE88"/>
<proteinExistence type="inferred from homology"/>
<name>A0AAV9IE88_9RHOD</name>
<dbReference type="EMBL" id="JANCYU010000032">
    <property type="protein sequence ID" value="KAK4525634.1"/>
    <property type="molecule type" value="Genomic_DNA"/>
</dbReference>
<feature type="transmembrane region" description="Helical" evidence="9">
    <location>
        <begin position="91"/>
        <end position="118"/>
    </location>
</feature>
<keyword evidence="11" id="KW-1185">Reference proteome</keyword>
<feature type="transmembrane region" description="Helical" evidence="9">
    <location>
        <begin position="183"/>
        <end position="203"/>
    </location>
</feature>
<evidence type="ECO:0000256" key="4">
    <source>
        <dbReference type="ARBA" id="ARBA00022692"/>
    </source>
</evidence>
<comment type="subcellular location">
    <subcellularLocation>
        <location evidence="1">Membrane</location>
        <topology evidence="1">Multi-pass membrane protein</topology>
    </subcellularLocation>
</comment>
<sequence length="356" mass="39346">MANVAHHGVIEMEDGTHHIERERSIFLMVSPVHKAKLKEEIRKLIPCLIAEFLANWFIMATAPAITAMMLYYTPSPFLTSFNGLAFPWGMSFTFCIYAIGGISGAHLNFSVTVAFAAFRGFEWWKTLPYFFAQVLGGVCGTLNMWLTYYPLGYALANGKPLDQSPEVAAAFFNNANQEYYTTIHSFAIQAYYTAFLVFMIFAFTDPYNPMAPGASMFPFLIGLLVMELGDSLGDIGQFTINPSRDLGARIAGAMIGFGRLALPGVGGMLWANQCGSVIGGVAGGLVYESLVRPFFPTVEELGPTIHMKRMERVWNFLRGKRNVDSQVAMSQETETNNTIRSVGTSKDVVAEEEKFS</sequence>
<gene>
    <name evidence="10" type="ORF">GAYE_SCF15G3543</name>
</gene>
<evidence type="ECO:0000256" key="1">
    <source>
        <dbReference type="ARBA" id="ARBA00004141"/>
    </source>
</evidence>
<feature type="transmembrane region" description="Helical" evidence="9">
    <location>
        <begin position="130"/>
        <end position="151"/>
    </location>
</feature>
<comment type="caution">
    <text evidence="10">The sequence shown here is derived from an EMBL/GenBank/DDBJ whole genome shotgun (WGS) entry which is preliminary data.</text>
</comment>
<feature type="region of interest" description="Disordered" evidence="8">
    <location>
        <begin position="328"/>
        <end position="356"/>
    </location>
</feature>
<dbReference type="InterPro" id="IPR050363">
    <property type="entry name" value="MIP/Aquaporin"/>
</dbReference>
<dbReference type="Proteomes" id="UP001300502">
    <property type="component" value="Unassembled WGS sequence"/>
</dbReference>
<keyword evidence="6 9" id="KW-0472">Membrane</keyword>
<dbReference type="GO" id="GO:0015254">
    <property type="term" value="F:glycerol channel activity"/>
    <property type="evidence" value="ECO:0007669"/>
    <property type="project" value="TreeGrafter"/>
</dbReference>
<evidence type="ECO:0000256" key="5">
    <source>
        <dbReference type="ARBA" id="ARBA00022989"/>
    </source>
</evidence>
<dbReference type="InterPro" id="IPR023271">
    <property type="entry name" value="Aquaporin-like"/>
</dbReference>
<comment type="similarity">
    <text evidence="2 7">Belongs to the MIP/aquaporin (TC 1.A.8) family.</text>
</comment>
<accession>A0AAV9IE88</accession>